<name>A6JY86_RAT</name>
<evidence type="ECO:0000313" key="2">
    <source>
        <dbReference type="EMBL" id="EDL87364.1"/>
    </source>
</evidence>
<evidence type="ECO:0000313" key="3">
    <source>
        <dbReference type="Proteomes" id="UP000234681"/>
    </source>
</evidence>
<feature type="chain" id="PRO_5039893633" evidence="1">
    <location>
        <begin position="21"/>
        <end position="65"/>
    </location>
</feature>
<protein>
    <submittedName>
        <fullName evidence="2">RCG39052</fullName>
    </submittedName>
</protein>
<evidence type="ECO:0000256" key="1">
    <source>
        <dbReference type="SAM" id="SignalP"/>
    </source>
</evidence>
<accession>A6JY86</accession>
<dbReference type="AlphaFoldDB" id="A6JY86"/>
<dbReference type="EMBL" id="CH474006">
    <property type="protein sequence ID" value="EDL87364.1"/>
    <property type="molecule type" value="Genomic_DNA"/>
</dbReference>
<organism evidence="2 3">
    <name type="scientific">Rattus norvegicus</name>
    <name type="common">Rat</name>
    <dbReference type="NCBI Taxonomy" id="10116"/>
    <lineage>
        <taxon>Eukaryota</taxon>
        <taxon>Metazoa</taxon>
        <taxon>Chordata</taxon>
        <taxon>Craniata</taxon>
        <taxon>Vertebrata</taxon>
        <taxon>Euteleostomi</taxon>
        <taxon>Mammalia</taxon>
        <taxon>Eutheria</taxon>
        <taxon>Euarchontoglires</taxon>
        <taxon>Glires</taxon>
        <taxon>Rodentia</taxon>
        <taxon>Myomorpha</taxon>
        <taxon>Muroidea</taxon>
        <taxon>Muridae</taxon>
        <taxon>Murinae</taxon>
        <taxon>Rattus</taxon>
    </lineage>
</organism>
<sequence>MLPSLILMVGICLSLPSLHCGCPSCNYLVPFSTVFTAAVSLRSRGFLTSRTNLVRLCIFQGSRET</sequence>
<reference evidence="3" key="1">
    <citation type="submission" date="2005-09" db="EMBL/GenBank/DDBJ databases">
        <authorList>
            <person name="Mural R.J."/>
            <person name="Li P.W."/>
            <person name="Adams M.D."/>
            <person name="Amanatides P.G."/>
            <person name="Baden-Tillson H."/>
            <person name="Barnstead M."/>
            <person name="Chin S.H."/>
            <person name="Dew I."/>
            <person name="Evans C.A."/>
            <person name="Ferriera S."/>
            <person name="Flanigan M."/>
            <person name="Fosler C."/>
            <person name="Glodek A."/>
            <person name="Gu Z."/>
            <person name="Holt R.A."/>
            <person name="Jennings D."/>
            <person name="Kraft C.L."/>
            <person name="Lu F."/>
            <person name="Nguyen T."/>
            <person name="Nusskern D.R."/>
            <person name="Pfannkoch C.M."/>
            <person name="Sitter C."/>
            <person name="Sutton G.G."/>
            <person name="Venter J.C."/>
            <person name="Wang Z."/>
            <person name="Woodage T."/>
            <person name="Zheng X.H."/>
            <person name="Zhong F."/>
        </authorList>
    </citation>
    <scope>NUCLEOTIDE SEQUENCE [LARGE SCALE GENOMIC DNA]</scope>
    <source>
        <strain>BN</strain>
        <strain evidence="3">Sprague-Dawley</strain>
    </source>
</reference>
<gene>
    <name evidence="2" type="ORF">rCG_39052</name>
</gene>
<proteinExistence type="predicted"/>
<feature type="signal peptide" evidence="1">
    <location>
        <begin position="1"/>
        <end position="20"/>
    </location>
</feature>
<keyword evidence="1" id="KW-0732">Signal</keyword>
<dbReference type="Proteomes" id="UP000234681">
    <property type="component" value="Chromosome 19"/>
</dbReference>